<accession>A0A7C5UU78</accession>
<evidence type="ECO:0000313" key="2">
    <source>
        <dbReference type="EMBL" id="HHR95848.1"/>
    </source>
</evidence>
<gene>
    <name evidence="2" type="ORF">ENL47_03280</name>
</gene>
<dbReference type="Gene3D" id="3.40.50.720">
    <property type="entry name" value="NAD(P)-binding Rossmann-like Domain"/>
    <property type="match status" value="1"/>
</dbReference>
<sequence>MWAKQSKAYVGVIIEFIKRVSRGEPLIIFGDGNQTRDFVYVDDVVKAMINALRNEKAYGIYNIGSGKATTINELAMAILKIMNREDLKPIHMPPRPGDIKHSVADISKARKELGYNPTTTIEKGIKDIINKLYR</sequence>
<reference evidence="2" key="1">
    <citation type="journal article" date="2020" name="mSystems">
        <title>Genome- and Community-Level Interaction Insights into Carbon Utilization and Element Cycling Functions of Hydrothermarchaeota in Hydrothermal Sediment.</title>
        <authorList>
            <person name="Zhou Z."/>
            <person name="Liu Y."/>
            <person name="Xu W."/>
            <person name="Pan J."/>
            <person name="Luo Z.H."/>
            <person name="Li M."/>
        </authorList>
    </citation>
    <scope>NUCLEOTIDE SEQUENCE [LARGE SCALE GENOMIC DNA]</scope>
    <source>
        <strain evidence="2">SpSt-1</strain>
    </source>
</reference>
<name>A0A7C5UU78_9CREN</name>
<feature type="domain" description="NAD(P)-binding" evidence="1">
    <location>
        <begin position="11"/>
        <end position="127"/>
    </location>
</feature>
<dbReference type="Pfam" id="PF16363">
    <property type="entry name" value="GDP_Man_Dehyd"/>
    <property type="match status" value="1"/>
</dbReference>
<organism evidence="2">
    <name type="scientific">Ignisphaera aggregans</name>
    <dbReference type="NCBI Taxonomy" id="334771"/>
    <lineage>
        <taxon>Archaea</taxon>
        <taxon>Thermoproteota</taxon>
        <taxon>Thermoprotei</taxon>
        <taxon>Desulfurococcales</taxon>
        <taxon>Desulfurococcaceae</taxon>
        <taxon>Ignisphaera</taxon>
    </lineage>
</organism>
<dbReference type="InterPro" id="IPR050177">
    <property type="entry name" value="Lipid_A_modif_metabolic_enz"/>
</dbReference>
<comment type="caution">
    <text evidence="2">The sequence shown here is derived from an EMBL/GenBank/DDBJ whole genome shotgun (WGS) entry which is preliminary data.</text>
</comment>
<dbReference type="EMBL" id="DRUB01000060">
    <property type="protein sequence ID" value="HHR95848.1"/>
    <property type="molecule type" value="Genomic_DNA"/>
</dbReference>
<dbReference type="InterPro" id="IPR036291">
    <property type="entry name" value="NAD(P)-bd_dom_sf"/>
</dbReference>
<dbReference type="InterPro" id="IPR016040">
    <property type="entry name" value="NAD(P)-bd_dom"/>
</dbReference>
<dbReference type="AlphaFoldDB" id="A0A7C5UU78"/>
<dbReference type="PANTHER" id="PTHR43245">
    <property type="entry name" value="BIFUNCTIONAL POLYMYXIN RESISTANCE PROTEIN ARNA"/>
    <property type="match status" value="1"/>
</dbReference>
<evidence type="ECO:0000259" key="1">
    <source>
        <dbReference type="Pfam" id="PF16363"/>
    </source>
</evidence>
<dbReference type="PRINTS" id="PR01713">
    <property type="entry name" value="NUCEPIMERASE"/>
</dbReference>
<dbReference type="PANTHER" id="PTHR43245:SF13">
    <property type="entry name" value="UDP-D-APIOSE_UDP-D-XYLOSE SYNTHASE 2"/>
    <property type="match status" value="1"/>
</dbReference>
<proteinExistence type="predicted"/>
<protein>
    <submittedName>
        <fullName evidence="2">NAD-dependent epimerase/dehydratase family protein</fullName>
    </submittedName>
</protein>
<dbReference type="SUPFAM" id="SSF51735">
    <property type="entry name" value="NAD(P)-binding Rossmann-fold domains"/>
    <property type="match status" value="1"/>
</dbReference>